<dbReference type="PANTHER" id="PTHR23149">
    <property type="entry name" value="G PATCH DOMAIN CONTAINING PROTEIN"/>
    <property type="match status" value="1"/>
</dbReference>
<sequence length="413" mass="47569">MDFARKQLEKYGWKEGQGLGKNEDGISQPIKPKLKFDNAGVGHDHGAEFTNKWWETLFNSATQNIDIKVKDEKVRFVLKSEPIEITTKNYSLKKNDKNALEKSFLRTSKLTNQGIENYHVPIIHENPKKFSVLTDEELFAACGGRTAHKGARHGLKLSGKLSRIEKQEKMLLKKMKMISLDDESKVIRKMRKLQSQRKKVEFNDINDSVEPVSDSSCSSIKKKKKKSKKNVSFNDTVVEYYIPSTDNNANFEVNPNGGEGDAVNSDEGIEQDIEDKNNNQEDDDHKSFEEPQFVFSDLSNAERKKLKKKRKFEGKNRATSRFIQVVRDEAMEEGSSNYNCECKKRKLSNSELKCPDSKRSQLEFEAAEKLKTKRIKKKKKDKKEKRNRKMAEDQKIRNIAMSLDNVCKISDDI</sequence>
<dbReference type="GO" id="GO:0005730">
    <property type="term" value="C:nucleolus"/>
    <property type="evidence" value="ECO:0007669"/>
    <property type="project" value="TreeGrafter"/>
</dbReference>
<protein>
    <recommendedName>
        <fullName evidence="1">G patch domain-containing protein 4</fullName>
    </recommendedName>
</protein>
<gene>
    <name evidence="4" type="ORF">WA026_023017</name>
</gene>
<feature type="compositionally biased region" description="Basic residues" evidence="2">
    <location>
        <begin position="374"/>
        <end position="388"/>
    </location>
</feature>
<dbReference type="SMART" id="SM00443">
    <property type="entry name" value="G_patch"/>
    <property type="match status" value="1"/>
</dbReference>
<comment type="caution">
    <text evidence="4">The sequence shown here is derived from an EMBL/GenBank/DDBJ whole genome shotgun (WGS) entry which is preliminary data.</text>
</comment>
<reference evidence="4 5" key="1">
    <citation type="submission" date="2023-03" db="EMBL/GenBank/DDBJ databases">
        <title>Genome insight into feeding habits of ladybird beetles.</title>
        <authorList>
            <person name="Li H.-S."/>
            <person name="Huang Y.-H."/>
            <person name="Pang H."/>
        </authorList>
    </citation>
    <scope>NUCLEOTIDE SEQUENCE [LARGE SCALE GENOMIC DNA]</scope>
    <source>
        <strain evidence="4">SYSU_2023b</strain>
        <tissue evidence="4">Whole body</tissue>
    </source>
</reference>
<feature type="region of interest" description="Disordered" evidence="2">
    <location>
        <begin position="246"/>
        <end position="265"/>
    </location>
</feature>
<dbReference type="EMBL" id="JARQZJ010000142">
    <property type="protein sequence ID" value="KAK9892960.1"/>
    <property type="molecule type" value="Genomic_DNA"/>
</dbReference>
<feature type="region of interest" description="Disordered" evidence="2">
    <location>
        <begin position="374"/>
        <end position="394"/>
    </location>
</feature>
<name>A0AAW1VDP2_9CUCU</name>
<evidence type="ECO:0000256" key="1">
    <source>
        <dbReference type="ARBA" id="ARBA00040365"/>
    </source>
</evidence>
<dbReference type="AlphaFoldDB" id="A0AAW1VDP2"/>
<dbReference type="PANTHER" id="PTHR23149:SF9">
    <property type="entry name" value="G PATCH DOMAIN-CONTAINING PROTEIN 4"/>
    <property type="match status" value="1"/>
</dbReference>
<evidence type="ECO:0000256" key="2">
    <source>
        <dbReference type="SAM" id="MobiDB-lite"/>
    </source>
</evidence>
<dbReference type="Pfam" id="PF01585">
    <property type="entry name" value="G-patch"/>
    <property type="match status" value="1"/>
</dbReference>
<evidence type="ECO:0000259" key="3">
    <source>
        <dbReference type="PROSITE" id="PS50174"/>
    </source>
</evidence>
<feature type="domain" description="G-patch" evidence="3">
    <location>
        <begin position="1"/>
        <end position="46"/>
    </location>
</feature>
<dbReference type="GO" id="GO:0003676">
    <property type="term" value="F:nucleic acid binding"/>
    <property type="evidence" value="ECO:0007669"/>
    <property type="project" value="InterPro"/>
</dbReference>
<evidence type="ECO:0000313" key="4">
    <source>
        <dbReference type="EMBL" id="KAK9892960.1"/>
    </source>
</evidence>
<evidence type="ECO:0000313" key="5">
    <source>
        <dbReference type="Proteomes" id="UP001431783"/>
    </source>
</evidence>
<proteinExistence type="predicted"/>
<accession>A0AAW1VDP2</accession>
<keyword evidence="5" id="KW-1185">Reference proteome</keyword>
<dbReference type="InterPro" id="IPR000467">
    <property type="entry name" value="G_patch_dom"/>
</dbReference>
<dbReference type="PROSITE" id="PS50174">
    <property type="entry name" value="G_PATCH"/>
    <property type="match status" value="1"/>
</dbReference>
<organism evidence="4 5">
    <name type="scientific">Henosepilachna vigintioctopunctata</name>
    <dbReference type="NCBI Taxonomy" id="420089"/>
    <lineage>
        <taxon>Eukaryota</taxon>
        <taxon>Metazoa</taxon>
        <taxon>Ecdysozoa</taxon>
        <taxon>Arthropoda</taxon>
        <taxon>Hexapoda</taxon>
        <taxon>Insecta</taxon>
        <taxon>Pterygota</taxon>
        <taxon>Neoptera</taxon>
        <taxon>Endopterygota</taxon>
        <taxon>Coleoptera</taxon>
        <taxon>Polyphaga</taxon>
        <taxon>Cucujiformia</taxon>
        <taxon>Coccinelloidea</taxon>
        <taxon>Coccinellidae</taxon>
        <taxon>Epilachninae</taxon>
        <taxon>Epilachnini</taxon>
        <taxon>Henosepilachna</taxon>
    </lineage>
</organism>
<dbReference type="Proteomes" id="UP001431783">
    <property type="component" value="Unassembled WGS sequence"/>
</dbReference>
<dbReference type="InterPro" id="IPR050656">
    <property type="entry name" value="PINX1"/>
</dbReference>